<feature type="region of interest" description="Disordered" evidence="1">
    <location>
        <begin position="20"/>
        <end position="52"/>
    </location>
</feature>
<name>A0AA97B957_9CYAN</name>
<reference evidence="2" key="1">
    <citation type="submission" date="2020-05" db="EMBL/GenBank/DDBJ databases">
        <authorList>
            <person name="Zhu T."/>
            <person name="Keshari N."/>
            <person name="Lu X."/>
        </authorList>
    </citation>
    <scope>NUCLEOTIDE SEQUENCE</scope>
    <source>
        <strain evidence="2">NK1-22</strain>
    </source>
</reference>
<dbReference type="RefSeq" id="WP_316789666.1">
    <property type="nucleotide sequence ID" value="NZ_CP053540.1"/>
</dbReference>
<sequence>MTRRPTQRLCKDLPYPVKIDVPTSFGDRPSSGSTRTFGRSPPESLSGHCTLT</sequence>
<accession>A0AA97B957</accession>
<organism evidence="2">
    <name type="scientific">Thermoleptolyngbya oregonensis NK1-22</name>
    <dbReference type="NCBI Taxonomy" id="2547457"/>
    <lineage>
        <taxon>Bacteria</taxon>
        <taxon>Bacillati</taxon>
        <taxon>Cyanobacteriota</taxon>
        <taxon>Cyanophyceae</taxon>
        <taxon>Oculatellales</taxon>
        <taxon>Oculatellaceae</taxon>
        <taxon>Thermoleptolyngbya</taxon>
    </lineage>
</organism>
<dbReference type="KEGG" id="tog:HNI00_00345"/>
<dbReference type="EMBL" id="CP053540">
    <property type="protein sequence ID" value="WOB41800.1"/>
    <property type="molecule type" value="Genomic_DNA"/>
</dbReference>
<proteinExistence type="predicted"/>
<gene>
    <name evidence="2" type="ORF">HNI00_00345</name>
</gene>
<protein>
    <submittedName>
        <fullName evidence="2">Uncharacterized protein</fullName>
    </submittedName>
</protein>
<dbReference type="AlphaFoldDB" id="A0AA97B957"/>
<evidence type="ECO:0000256" key="1">
    <source>
        <dbReference type="SAM" id="MobiDB-lite"/>
    </source>
</evidence>
<evidence type="ECO:0000313" key="2">
    <source>
        <dbReference type="EMBL" id="WOB41800.1"/>
    </source>
</evidence>